<dbReference type="CDD" id="cd08010">
    <property type="entry name" value="MltG_like"/>
    <property type="match status" value="1"/>
</dbReference>
<proteinExistence type="inferred from homology"/>
<dbReference type="PANTHER" id="PTHR30518:SF2">
    <property type="entry name" value="ENDOLYTIC MUREIN TRANSGLYCOSYLASE"/>
    <property type="match status" value="1"/>
</dbReference>
<keyword evidence="6 7" id="KW-0961">Cell wall biogenesis/degradation</keyword>
<accession>Q83GD3</accession>
<dbReference type="RefSeq" id="WP_011102538.1">
    <property type="nucleotide sequence ID" value="NC_004572.3"/>
</dbReference>
<organism evidence="8 9">
    <name type="scientific">Tropheryma whipplei (strain Twist)</name>
    <name type="common">Whipple's bacillus</name>
    <dbReference type="NCBI Taxonomy" id="203267"/>
    <lineage>
        <taxon>Bacteria</taxon>
        <taxon>Bacillati</taxon>
        <taxon>Actinomycetota</taxon>
        <taxon>Actinomycetes</taxon>
        <taxon>Micrococcales</taxon>
        <taxon>Tropherymataceae</taxon>
        <taxon>Tropheryma</taxon>
    </lineage>
</organism>
<evidence type="ECO:0000256" key="7">
    <source>
        <dbReference type="HAMAP-Rule" id="MF_02065"/>
    </source>
</evidence>
<dbReference type="GO" id="GO:0005886">
    <property type="term" value="C:plasma membrane"/>
    <property type="evidence" value="ECO:0007669"/>
    <property type="project" value="UniProtKB-SubCell"/>
</dbReference>
<gene>
    <name evidence="7" type="primary">mltG</name>
    <name evidence="8" type="ordered locus">TWT_374</name>
</gene>
<reference evidence="8 9" key="1">
    <citation type="journal article" date="2003" name="Genome Res.">
        <title>Tropheryma whipplei twist: a human pathogenic Actinobacteria with a reduced genome.</title>
        <authorList>
            <person name="Raoult D."/>
            <person name="Ogata H."/>
            <person name="Audic S."/>
            <person name="Robert C."/>
            <person name="Suhre K."/>
            <person name="Drancourt M."/>
            <person name="Claverie J.-M."/>
        </authorList>
    </citation>
    <scope>NUCLEOTIDE SEQUENCE [LARGE SCALE GENOMIC DNA]</scope>
    <source>
        <strain evidence="8 9">Twist</strain>
    </source>
</reference>
<comment type="subcellular location">
    <subcellularLocation>
        <location evidence="7">Cell membrane</location>
        <topology evidence="7">Single-pass membrane protein</topology>
    </subcellularLocation>
</comment>
<dbReference type="eggNOG" id="COG1559">
    <property type="taxonomic scope" value="Bacteria"/>
</dbReference>
<dbReference type="HOGENOM" id="CLU_025574_4_0_11"/>
<dbReference type="STRING" id="203267.TWT_374"/>
<dbReference type="Gene3D" id="3.30.1490.480">
    <property type="entry name" value="Endolytic murein transglycosylase"/>
    <property type="match status" value="1"/>
</dbReference>
<dbReference type="KEGG" id="twh:TWT_374"/>
<dbReference type="NCBIfam" id="TIGR00247">
    <property type="entry name" value="endolytic transglycosylase MltG"/>
    <property type="match status" value="1"/>
</dbReference>
<keyword evidence="3 7" id="KW-1133">Transmembrane helix</keyword>
<evidence type="ECO:0000313" key="8">
    <source>
        <dbReference type="EMBL" id="AAO44471.1"/>
    </source>
</evidence>
<keyword evidence="9" id="KW-1185">Reference proteome</keyword>
<comment type="catalytic activity">
    <reaction evidence="7">
        <text>a peptidoglycan chain = a peptidoglycan chain with N-acetyl-1,6-anhydromuramyl-[peptide] at the reducing end + a peptidoglycan chain with N-acetylglucosamine at the non-reducing end.</text>
        <dbReference type="EC" id="4.2.2.29"/>
    </reaction>
</comment>
<dbReference type="Gene3D" id="3.30.160.60">
    <property type="entry name" value="Classic Zinc Finger"/>
    <property type="match status" value="1"/>
</dbReference>
<feature type="transmembrane region" description="Helical" evidence="7">
    <location>
        <begin position="63"/>
        <end position="85"/>
    </location>
</feature>
<dbReference type="AlphaFoldDB" id="Q83GD3"/>
<evidence type="ECO:0000256" key="2">
    <source>
        <dbReference type="ARBA" id="ARBA00022692"/>
    </source>
</evidence>
<dbReference type="PANTHER" id="PTHR30518">
    <property type="entry name" value="ENDOLYTIC MUREIN TRANSGLYCOSYLASE"/>
    <property type="match status" value="1"/>
</dbReference>
<dbReference type="GO" id="GO:0009252">
    <property type="term" value="P:peptidoglycan biosynthetic process"/>
    <property type="evidence" value="ECO:0007669"/>
    <property type="project" value="UniProtKB-UniRule"/>
</dbReference>
<dbReference type="GO" id="GO:0071555">
    <property type="term" value="P:cell wall organization"/>
    <property type="evidence" value="ECO:0007669"/>
    <property type="project" value="UniProtKB-KW"/>
</dbReference>
<keyword evidence="5 7" id="KW-0456">Lyase</keyword>
<dbReference type="EMBL" id="AE014184">
    <property type="protein sequence ID" value="AAO44471.1"/>
    <property type="molecule type" value="Genomic_DNA"/>
</dbReference>
<dbReference type="EC" id="4.2.2.29" evidence="7"/>
<dbReference type="Proteomes" id="UP000002200">
    <property type="component" value="Chromosome"/>
</dbReference>
<feature type="site" description="Important for catalytic activity" evidence="7">
    <location>
        <position position="269"/>
    </location>
</feature>
<evidence type="ECO:0000256" key="3">
    <source>
        <dbReference type="ARBA" id="ARBA00022989"/>
    </source>
</evidence>
<keyword evidence="4 7" id="KW-0472">Membrane</keyword>
<dbReference type="Pfam" id="PF02618">
    <property type="entry name" value="YceG"/>
    <property type="match status" value="1"/>
</dbReference>
<evidence type="ECO:0000256" key="4">
    <source>
        <dbReference type="ARBA" id="ARBA00023136"/>
    </source>
</evidence>
<dbReference type="HAMAP" id="MF_02065">
    <property type="entry name" value="MltG"/>
    <property type="match status" value="1"/>
</dbReference>
<evidence type="ECO:0000256" key="5">
    <source>
        <dbReference type="ARBA" id="ARBA00023239"/>
    </source>
</evidence>
<keyword evidence="1 7" id="KW-1003">Cell membrane</keyword>
<dbReference type="GO" id="GO:0008932">
    <property type="term" value="F:lytic endotransglycosylase activity"/>
    <property type="evidence" value="ECO:0007669"/>
    <property type="project" value="UniProtKB-UniRule"/>
</dbReference>
<comment type="function">
    <text evidence="7">Functions as a peptidoglycan terminase that cleaves nascent peptidoglycan strands endolytically to terminate their elongation.</text>
</comment>
<sequence>MIRRSSFIRYLRDPSDGSEDGINGFFDADTDSVNVTRKTRRSLLRKTRKSFWYRFCNWLRRRMLLKILSLSLAALFLFIAAVFVINVSSVQRAGDIVQVTVPSGTSGAKIADILAQNSVIGDKRGFIDLLVAQKVSLRAGVYRLKRGMSPREALLAMLNPENRTSNTVVIIEGATLTGIFSALSKKTGIPIVEFEKVASDLSNFPDLPRQASSVEGFLFPATYDIEEGATAKSLLLAMYKRMWAEIRTLGIPSENVWRTVVLAALIQKEGIPSDFARVSRVFVNRLERGMNLQSDATVLYGLKLSGQVVTTDEQREDKGNPYNTYVHAGLPPGAISNPGAAALKAAIYPAPGKWLFFVTWNECTGETIFSETFSEHQKGVDKWLRWRKNHPDGKC</sequence>
<evidence type="ECO:0000256" key="6">
    <source>
        <dbReference type="ARBA" id="ARBA00023316"/>
    </source>
</evidence>
<comment type="similarity">
    <text evidence="7">Belongs to the transglycosylase MltG family.</text>
</comment>
<dbReference type="InterPro" id="IPR003770">
    <property type="entry name" value="MLTG-like"/>
</dbReference>
<evidence type="ECO:0000256" key="1">
    <source>
        <dbReference type="ARBA" id="ARBA00022475"/>
    </source>
</evidence>
<evidence type="ECO:0000313" key="9">
    <source>
        <dbReference type="Proteomes" id="UP000002200"/>
    </source>
</evidence>
<keyword evidence="2 7" id="KW-0812">Transmembrane</keyword>
<protein>
    <recommendedName>
        <fullName evidence="7">Endolytic murein transglycosylase</fullName>
        <ecNumber evidence="7">4.2.2.29</ecNumber>
    </recommendedName>
    <alternativeName>
        <fullName evidence="7">Peptidoglycan lytic transglycosylase</fullName>
    </alternativeName>
    <alternativeName>
        <fullName evidence="7">Peptidoglycan polymerization terminase</fullName>
    </alternativeName>
</protein>
<name>Q83GD3_TROWT</name>